<dbReference type="Gene3D" id="3.10.450.50">
    <property type="match status" value="1"/>
</dbReference>
<dbReference type="EMBL" id="PQGG01000040">
    <property type="protein sequence ID" value="POP51423.1"/>
    <property type="molecule type" value="Genomic_DNA"/>
</dbReference>
<dbReference type="InterPro" id="IPR004027">
    <property type="entry name" value="SEC_C_motif"/>
</dbReference>
<name>A0A2S4HBR5_9GAMM</name>
<sequence length="114" mass="12587">MSKFFFKGRKDARQSHINHGYQSKANTKPGSKKYPLNVVVNTEQRKQEVEAMLEEAGLYAEIEVDSSESAVEDISELTVLLSMSGTQTVEKTPARNEPCHCGSGKKYKKCCGAA</sequence>
<dbReference type="RefSeq" id="WP_103685758.1">
    <property type="nucleotide sequence ID" value="NZ_PQGG01000040.1"/>
</dbReference>
<evidence type="ECO:0000313" key="3">
    <source>
        <dbReference type="Proteomes" id="UP000237222"/>
    </source>
</evidence>
<protein>
    <submittedName>
        <fullName evidence="2">Zinc chelation protein SecC</fullName>
    </submittedName>
</protein>
<comment type="caution">
    <text evidence="2">The sequence shown here is derived from an EMBL/GenBank/DDBJ whole genome shotgun (WGS) entry which is preliminary data.</text>
</comment>
<dbReference type="SUPFAM" id="SSF103642">
    <property type="entry name" value="Sec-C motif"/>
    <property type="match status" value="1"/>
</dbReference>
<organism evidence="2 3">
    <name type="scientific">Zhongshania marina</name>
    <dbReference type="NCBI Taxonomy" id="2304603"/>
    <lineage>
        <taxon>Bacteria</taxon>
        <taxon>Pseudomonadati</taxon>
        <taxon>Pseudomonadota</taxon>
        <taxon>Gammaproteobacteria</taxon>
        <taxon>Cellvibrionales</taxon>
        <taxon>Spongiibacteraceae</taxon>
        <taxon>Zhongshania</taxon>
    </lineage>
</organism>
<dbReference type="NCBIfam" id="TIGR04102">
    <property type="entry name" value="SWIM_PBPRA1643"/>
    <property type="match status" value="1"/>
</dbReference>
<feature type="compositionally biased region" description="Polar residues" evidence="1">
    <location>
        <begin position="15"/>
        <end position="29"/>
    </location>
</feature>
<dbReference type="Pfam" id="PF02810">
    <property type="entry name" value="SEC-C"/>
    <property type="match status" value="1"/>
</dbReference>
<dbReference type="Proteomes" id="UP000237222">
    <property type="component" value="Unassembled WGS sequence"/>
</dbReference>
<dbReference type="AlphaFoldDB" id="A0A2S4HBR5"/>
<feature type="region of interest" description="Disordered" evidence="1">
    <location>
        <begin position="1"/>
        <end position="33"/>
    </location>
</feature>
<gene>
    <name evidence="2" type="ORF">C0068_17460</name>
</gene>
<evidence type="ECO:0000313" key="2">
    <source>
        <dbReference type="EMBL" id="POP51423.1"/>
    </source>
</evidence>
<proteinExistence type="predicted"/>
<evidence type="ECO:0000256" key="1">
    <source>
        <dbReference type="SAM" id="MobiDB-lite"/>
    </source>
</evidence>
<reference evidence="2" key="1">
    <citation type="submission" date="2018-01" db="EMBL/GenBank/DDBJ databases">
        <authorList>
            <person name="Yu X.-D."/>
        </authorList>
    </citation>
    <scope>NUCLEOTIDE SEQUENCE</scope>
    <source>
        <strain evidence="2">ZX-21</strain>
    </source>
</reference>
<dbReference type="OrthoDB" id="570299at2"/>
<accession>A0A2S4HBR5</accession>
<dbReference type="InterPro" id="IPR026368">
    <property type="entry name" value="SWIM_PBPRA1643"/>
</dbReference>